<dbReference type="AlphaFoldDB" id="A0A0C7NSW8"/>
<dbReference type="HOGENOM" id="CLU_037612_0_0_0"/>
<proteinExistence type="predicted"/>
<keyword evidence="3" id="KW-0966">Cell projection</keyword>
<dbReference type="PANTHER" id="PTHR43384">
    <property type="entry name" value="SEPTUM SITE-DETERMINING PROTEIN MIND HOMOLOG, CHLOROPLASTIC-RELATED"/>
    <property type="match status" value="1"/>
</dbReference>
<protein>
    <submittedName>
        <fullName evidence="3">Antiactivator of flagellar biosynthesis protein flhG</fullName>
    </submittedName>
</protein>
<dbReference type="OrthoDB" id="9816297at2"/>
<organism evidence="3 4">
    <name type="scientific">Defluviitoga tunisiensis</name>
    <dbReference type="NCBI Taxonomy" id="1006576"/>
    <lineage>
        <taxon>Bacteria</taxon>
        <taxon>Thermotogati</taxon>
        <taxon>Thermotogota</taxon>
        <taxon>Thermotogae</taxon>
        <taxon>Petrotogales</taxon>
        <taxon>Petrotogaceae</taxon>
        <taxon>Defluviitoga</taxon>
    </lineage>
</organism>
<dbReference type="SUPFAM" id="SSF52540">
    <property type="entry name" value="P-loop containing nucleoside triphosphate hydrolases"/>
    <property type="match status" value="1"/>
</dbReference>
<dbReference type="EMBL" id="LN824141">
    <property type="protein sequence ID" value="CEP78892.1"/>
    <property type="molecule type" value="Genomic_DNA"/>
</dbReference>
<dbReference type="InterPro" id="IPR027417">
    <property type="entry name" value="P-loop_NTPase"/>
</dbReference>
<evidence type="ECO:0000256" key="2">
    <source>
        <dbReference type="ARBA" id="ARBA00022840"/>
    </source>
</evidence>
<gene>
    <name evidence="3" type="primary">flhG</name>
    <name evidence="3" type="ORF">DTL3_1603</name>
</gene>
<dbReference type="GO" id="GO:0009898">
    <property type="term" value="C:cytoplasmic side of plasma membrane"/>
    <property type="evidence" value="ECO:0007669"/>
    <property type="project" value="TreeGrafter"/>
</dbReference>
<evidence type="ECO:0000313" key="4">
    <source>
        <dbReference type="Proteomes" id="UP000032809"/>
    </source>
</evidence>
<dbReference type="GO" id="GO:0005524">
    <property type="term" value="F:ATP binding"/>
    <property type="evidence" value="ECO:0007669"/>
    <property type="project" value="UniProtKB-KW"/>
</dbReference>
<dbReference type="KEGG" id="dtn:DTL3_1603"/>
<dbReference type="Pfam" id="PF10609">
    <property type="entry name" value="ParA"/>
    <property type="match status" value="1"/>
</dbReference>
<dbReference type="STRING" id="1006576.DTL3_1603"/>
<dbReference type="GO" id="GO:0051782">
    <property type="term" value="P:negative regulation of cell division"/>
    <property type="evidence" value="ECO:0007669"/>
    <property type="project" value="TreeGrafter"/>
</dbReference>
<dbReference type="InterPro" id="IPR050625">
    <property type="entry name" value="ParA/MinD_ATPase"/>
</dbReference>
<keyword evidence="2" id="KW-0067">ATP-binding</keyword>
<keyword evidence="3" id="KW-0282">Flagellum</keyword>
<dbReference type="GO" id="GO:0016887">
    <property type="term" value="F:ATP hydrolysis activity"/>
    <property type="evidence" value="ECO:0007669"/>
    <property type="project" value="TreeGrafter"/>
</dbReference>
<keyword evidence="1" id="KW-0547">Nucleotide-binding</keyword>
<dbReference type="Proteomes" id="UP000032809">
    <property type="component" value="Chromosome I"/>
</dbReference>
<evidence type="ECO:0000256" key="1">
    <source>
        <dbReference type="ARBA" id="ARBA00022741"/>
    </source>
</evidence>
<dbReference type="GO" id="GO:0005829">
    <property type="term" value="C:cytosol"/>
    <property type="evidence" value="ECO:0007669"/>
    <property type="project" value="TreeGrafter"/>
</dbReference>
<dbReference type="Gene3D" id="3.40.50.300">
    <property type="entry name" value="P-loop containing nucleotide triphosphate hydrolases"/>
    <property type="match status" value="1"/>
</dbReference>
<dbReference type="RefSeq" id="WP_045088257.1">
    <property type="nucleotide sequence ID" value="NZ_LN824141.1"/>
</dbReference>
<dbReference type="InterPro" id="IPR025501">
    <property type="entry name" value="MinD_FleN"/>
</dbReference>
<keyword evidence="4" id="KW-1185">Reference proteome</keyword>
<name>A0A0C7NSW8_DEFTU</name>
<accession>A0A0C7NSW8</accession>
<sequence length="285" mass="31969">MSYLFNDQASRLREEFASNDTKIISVVSGKGGVGKSIFSVNIAALLASYDKRVLVFDSDAGFANASILLGSSIKHTLSDYMKGIVTFKECIQETRYGVKIVSTGFDYTDWKIFQNNFDGSILNEFLSVTREIDYLIIDVGAGYSEKLNNFYLNSDKIFIVTAPEPTAVVNAYSLLKALSYLGVGSEIEIVLNMTKNKEELDNIKYALENTVKKFLNKDINSFYELSYDPNVPLSVKAQTPIVILKKDSKFSKDMKKIVEDILNLNNSGKEESFANRIKRLFGLEH</sequence>
<dbReference type="PIRSF" id="PIRSF003092">
    <property type="entry name" value="MinD"/>
    <property type="match status" value="1"/>
</dbReference>
<evidence type="ECO:0000313" key="3">
    <source>
        <dbReference type="EMBL" id="CEP78892.1"/>
    </source>
</evidence>
<keyword evidence="3" id="KW-0969">Cilium</keyword>
<reference evidence="4" key="1">
    <citation type="submission" date="2014-11" db="EMBL/GenBank/DDBJ databases">
        <authorList>
            <person name="Wibberg D."/>
        </authorList>
    </citation>
    <scope>NUCLEOTIDE SEQUENCE [LARGE SCALE GENOMIC DNA]</scope>
    <source>
        <strain evidence="4">L3</strain>
    </source>
</reference>
<dbReference type="PANTHER" id="PTHR43384:SF4">
    <property type="entry name" value="CELLULOSE BIOSYNTHESIS PROTEIN BCSQ-RELATED"/>
    <property type="match status" value="1"/>
</dbReference>
<dbReference type="InterPro" id="IPR033756">
    <property type="entry name" value="YlxH/NBP35"/>
</dbReference>